<evidence type="ECO:0000313" key="3">
    <source>
        <dbReference type="EMBL" id="CAF1029118.1"/>
    </source>
</evidence>
<comment type="caution">
    <text evidence="2">The sequence shown here is derived from an EMBL/GenBank/DDBJ whole genome shotgun (WGS) entry which is preliminary data.</text>
</comment>
<dbReference type="Proteomes" id="UP000663828">
    <property type="component" value="Unassembled WGS sequence"/>
</dbReference>
<dbReference type="InterPro" id="IPR011042">
    <property type="entry name" value="6-blade_b-propeller_TolB-like"/>
</dbReference>
<feature type="chain" id="PRO_5036224411" evidence="1">
    <location>
        <begin position="17"/>
        <end position="421"/>
    </location>
</feature>
<dbReference type="OrthoDB" id="10039484at2759"/>
<dbReference type="InterPro" id="IPR050952">
    <property type="entry name" value="TRIM-NHL_E3_ligases"/>
</dbReference>
<evidence type="ECO:0000313" key="2">
    <source>
        <dbReference type="EMBL" id="CAF0983324.1"/>
    </source>
</evidence>
<feature type="signal peptide" evidence="1">
    <location>
        <begin position="1"/>
        <end position="16"/>
    </location>
</feature>
<dbReference type="EMBL" id="CAJNOJ010000070">
    <property type="protein sequence ID" value="CAF1029118.1"/>
    <property type="molecule type" value="Genomic_DNA"/>
</dbReference>
<dbReference type="GO" id="GO:0008270">
    <property type="term" value="F:zinc ion binding"/>
    <property type="evidence" value="ECO:0007669"/>
    <property type="project" value="UniProtKB-KW"/>
</dbReference>
<sequence>MIVLSILFGLFALTAGQTCRNLPLYARCSTNPDCGCLPFSSVDDQSGICAYLHLNPTKLRACNEYNYYCDQPYTVCVHHPSLATKKPLCYPTGMASLDICPPLDHSWTSSETTTTTTTITTTVTSISVEELCANVSWSQVGKTVAGSNFTGNATNQLRNPTAILFDSKTDTLYVADTTNARIVTWHIDADYGMLVAGGNGNGNRSNQFEWISSMVLNPADGSLIVCDARNRRIVRWYPGVIDGEILAHNIYCSGLALDKQGFLYMTEFENQRVTRWTLESNLKFDSIVAGNNGKGNRLDQLYGPMNIFVDENQTLFISDNSNNRIVKWPKGATEGILVGNIRYPKGIRVTSSGNVYAIDSYYSRVIRWTPNDVNGTVIIGEKQYTLSQPTDLDFDANGNIYVCLYGKNRVEKFNLDKNECL</sequence>
<reference evidence="2" key="1">
    <citation type="submission" date="2021-02" db="EMBL/GenBank/DDBJ databases">
        <authorList>
            <person name="Nowell W R."/>
        </authorList>
    </citation>
    <scope>NUCLEOTIDE SEQUENCE</scope>
</reference>
<dbReference type="Proteomes" id="UP000663852">
    <property type="component" value="Unassembled WGS sequence"/>
</dbReference>
<protein>
    <submittedName>
        <fullName evidence="2">Uncharacterized protein</fullName>
    </submittedName>
</protein>
<keyword evidence="1" id="KW-0732">Signal</keyword>
<dbReference type="Gene3D" id="2.40.10.500">
    <property type="match status" value="2"/>
</dbReference>
<name>A0A814FPL8_ADIRI</name>
<dbReference type="Gene3D" id="2.120.10.30">
    <property type="entry name" value="TolB, C-terminal domain"/>
    <property type="match status" value="1"/>
</dbReference>
<dbReference type="EMBL" id="CAJNOR010000693">
    <property type="protein sequence ID" value="CAF0983324.1"/>
    <property type="molecule type" value="Genomic_DNA"/>
</dbReference>
<dbReference type="CDD" id="cd05819">
    <property type="entry name" value="NHL"/>
    <property type="match status" value="1"/>
</dbReference>
<evidence type="ECO:0000256" key="1">
    <source>
        <dbReference type="SAM" id="SignalP"/>
    </source>
</evidence>
<dbReference type="SUPFAM" id="SSF63825">
    <property type="entry name" value="YWTD domain"/>
    <property type="match status" value="1"/>
</dbReference>
<gene>
    <name evidence="3" type="ORF">EDS130_LOCUS16315</name>
    <name evidence="2" type="ORF">XAT740_LOCUS12300</name>
</gene>
<proteinExistence type="predicted"/>
<dbReference type="SUPFAM" id="SSF101898">
    <property type="entry name" value="NHL repeat"/>
    <property type="match status" value="1"/>
</dbReference>
<accession>A0A814FPL8</accession>
<dbReference type="PANTHER" id="PTHR24104">
    <property type="entry name" value="E3 UBIQUITIN-PROTEIN LIGASE NHLRC1-RELATED"/>
    <property type="match status" value="1"/>
</dbReference>
<organism evidence="2 4">
    <name type="scientific">Adineta ricciae</name>
    <name type="common">Rotifer</name>
    <dbReference type="NCBI Taxonomy" id="249248"/>
    <lineage>
        <taxon>Eukaryota</taxon>
        <taxon>Metazoa</taxon>
        <taxon>Spiralia</taxon>
        <taxon>Gnathifera</taxon>
        <taxon>Rotifera</taxon>
        <taxon>Eurotatoria</taxon>
        <taxon>Bdelloidea</taxon>
        <taxon>Adinetida</taxon>
        <taxon>Adinetidae</taxon>
        <taxon>Adineta</taxon>
    </lineage>
</organism>
<dbReference type="PANTHER" id="PTHR24104:SF25">
    <property type="entry name" value="PROTEIN LIN-41"/>
    <property type="match status" value="1"/>
</dbReference>
<evidence type="ECO:0000313" key="4">
    <source>
        <dbReference type="Proteomes" id="UP000663828"/>
    </source>
</evidence>
<keyword evidence="4" id="KW-1185">Reference proteome</keyword>
<dbReference type="AlphaFoldDB" id="A0A814FPL8"/>